<name>A0A1A0D9E8_ACEPA</name>
<evidence type="ECO:0000313" key="2">
    <source>
        <dbReference type="Proteomes" id="UP000093796"/>
    </source>
</evidence>
<evidence type="ECO:0000313" key="1">
    <source>
        <dbReference type="EMBL" id="OAZ71212.1"/>
    </source>
</evidence>
<dbReference type="PATRIC" id="fig|438.15.peg.2337"/>
<dbReference type="OrthoDB" id="7264407at2"/>
<dbReference type="RefSeq" id="WP_064776267.1">
    <property type="nucleotide sequence ID" value="NZ_LYUD01000110.1"/>
</dbReference>
<gene>
    <name evidence="1" type="ORF">SRCM100623_02102</name>
</gene>
<accession>A0A1A0D9E8</accession>
<proteinExistence type="predicted"/>
<dbReference type="AlphaFoldDB" id="A0A1A0D9E8"/>
<dbReference type="EMBL" id="LYUD01000110">
    <property type="protein sequence ID" value="OAZ71212.1"/>
    <property type="molecule type" value="Genomic_DNA"/>
</dbReference>
<dbReference type="Proteomes" id="UP000093796">
    <property type="component" value="Unassembled WGS sequence"/>
</dbReference>
<sequence length="212" mass="24127">MATLLTKFGALRSTFSPFYPTEHDLQVYKRLTEELGAPPNAHICRFLGAEGQHLVFLGDSGTREWARVQRLAAQRWPGLPHPGLVARDGKTMDSLPERIVYDMLRGLLRRHMKLDVHQPILQQAGDYRADMTLRKGQASLFIEVVGCCGSDRITRNQKEQEWLQRFDKRMAFYRAHAIAPVCIWLDQFAQPGTLRKLCINLVDAIALEGARS</sequence>
<organism evidence="1 2">
    <name type="scientific">Acetobacter pasteurianus</name>
    <name type="common">Acetobacter turbidans</name>
    <dbReference type="NCBI Taxonomy" id="438"/>
    <lineage>
        <taxon>Bacteria</taxon>
        <taxon>Pseudomonadati</taxon>
        <taxon>Pseudomonadota</taxon>
        <taxon>Alphaproteobacteria</taxon>
        <taxon>Acetobacterales</taxon>
        <taxon>Acetobacteraceae</taxon>
        <taxon>Acetobacter</taxon>
    </lineage>
</organism>
<protein>
    <submittedName>
        <fullName evidence="1">Uncharacterized protein</fullName>
    </submittedName>
</protein>
<reference evidence="1 2" key="1">
    <citation type="submission" date="2016-05" db="EMBL/GenBank/DDBJ databases">
        <title>Genome sequencing of Acetobacter pasteurianus strain SRCM100623.</title>
        <authorList>
            <person name="Song Y.R."/>
        </authorList>
    </citation>
    <scope>NUCLEOTIDE SEQUENCE [LARGE SCALE GENOMIC DNA]</scope>
    <source>
        <strain evidence="1 2">SRCM100623</strain>
    </source>
</reference>
<comment type="caution">
    <text evidence="1">The sequence shown here is derived from an EMBL/GenBank/DDBJ whole genome shotgun (WGS) entry which is preliminary data.</text>
</comment>